<gene>
    <name evidence="3" type="ORF">FUAX_02420</name>
</gene>
<evidence type="ECO:0000256" key="1">
    <source>
        <dbReference type="SAM" id="MobiDB-lite"/>
    </source>
</evidence>
<keyword evidence="2" id="KW-0732">Signal</keyword>
<dbReference type="KEGG" id="fax:FUAX_02420"/>
<dbReference type="EMBL" id="AP025314">
    <property type="protein sequence ID" value="BDD07810.1"/>
    <property type="molecule type" value="Genomic_DNA"/>
</dbReference>
<organism evidence="3 4">
    <name type="scientific">Fulvitalea axinellae</name>
    <dbReference type="NCBI Taxonomy" id="1182444"/>
    <lineage>
        <taxon>Bacteria</taxon>
        <taxon>Pseudomonadati</taxon>
        <taxon>Bacteroidota</taxon>
        <taxon>Cytophagia</taxon>
        <taxon>Cytophagales</taxon>
        <taxon>Persicobacteraceae</taxon>
        <taxon>Fulvitalea</taxon>
    </lineage>
</organism>
<name>A0AAU9DAA9_9BACT</name>
<keyword evidence="4" id="KW-1185">Reference proteome</keyword>
<protein>
    <recommendedName>
        <fullName evidence="5">Lipoprotein</fullName>
    </recommendedName>
</protein>
<evidence type="ECO:0000256" key="2">
    <source>
        <dbReference type="SAM" id="SignalP"/>
    </source>
</evidence>
<feature type="signal peptide" evidence="2">
    <location>
        <begin position="1"/>
        <end position="25"/>
    </location>
</feature>
<feature type="chain" id="PRO_5043840748" description="Lipoprotein" evidence="2">
    <location>
        <begin position="26"/>
        <end position="287"/>
    </location>
</feature>
<evidence type="ECO:0008006" key="5">
    <source>
        <dbReference type="Google" id="ProtNLM"/>
    </source>
</evidence>
<dbReference type="AlphaFoldDB" id="A0AAU9DAA9"/>
<reference evidence="3 4" key="1">
    <citation type="submission" date="2021-12" db="EMBL/GenBank/DDBJ databases">
        <title>Genome sequencing of bacteria with rrn-lacking chromosome and rrn-plasmid.</title>
        <authorList>
            <person name="Anda M."/>
            <person name="Iwasaki W."/>
        </authorList>
    </citation>
    <scope>NUCLEOTIDE SEQUENCE [LARGE SCALE GENOMIC DNA]</scope>
    <source>
        <strain evidence="3 4">DSM 100852</strain>
    </source>
</reference>
<sequence>MRLHSIKSLAIFCAGLILFNCSSSSESLPPETPEKPGTPDNPNIQLTVTRTTWFDSKNHKTGELEIKRDTKKREIVSERTDGDGRLIFRKETTYNDQSNTFAIKEITTDMPLGKPYAEGKFNSLGKNTKTTVYDEKGREFSIMNYGYDAKHRETQRSETLPQSSTDENHYSHIVYNDATWTSTDTNYRKTDDKVLRKVEYKYLPNTTKQTQEDHFNENGEKVLEKRCEYDQNQRIIRAEFRYPKSPKNSVHYTMSYNDKEFTSEQRWYNTQRNDLEQIIRHKYLPWE</sequence>
<feature type="region of interest" description="Disordered" evidence="1">
    <location>
        <begin position="24"/>
        <end position="43"/>
    </location>
</feature>
<evidence type="ECO:0000313" key="4">
    <source>
        <dbReference type="Proteomes" id="UP001348817"/>
    </source>
</evidence>
<accession>A0AAU9DAA9</accession>
<dbReference type="Proteomes" id="UP001348817">
    <property type="component" value="Chromosome"/>
</dbReference>
<dbReference type="RefSeq" id="WP_338393115.1">
    <property type="nucleotide sequence ID" value="NZ_AP025314.1"/>
</dbReference>
<proteinExistence type="predicted"/>
<evidence type="ECO:0000313" key="3">
    <source>
        <dbReference type="EMBL" id="BDD07810.1"/>
    </source>
</evidence>